<proteinExistence type="predicted"/>
<comment type="caution">
    <text evidence="2">The sequence shown here is derived from an EMBL/GenBank/DDBJ whole genome shotgun (WGS) entry which is preliminary data.</text>
</comment>
<evidence type="ECO:0000256" key="1">
    <source>
        <dbReference type="SAM" id="MobiDB-lite"/>
    </source>
</evidence>
<keyword evidence="3" id="KW-1185">Reference proteome</keyword>
<feature type="region of interest" description="Disordered" evidence="1">
    <location>
        <begin position="83"/>
        <end position="149"/>
    </location>
</feature>
<evidence type="ECO:0008006" key="4">
    <source>
        <dbReference type="Google" id="ProtNLM"/>
    </source>
</evidence>
<accession>A0A2C5YTC7</accession>
<organism evidence="2 3">
    <name type="scientific">Ophiocordyceps camponoti-rufipedis</name>
    <dbReference type="NCBI Taxonomy" id="2004952"/>
    <lineage>
        <taxon>Eukaryota</taxon>
        <taxon>Fungi</taxon>
        <taxon>Dikarya</taxon>
        <taxon>Ascomycota</taxon>
        <taxon>Pezizomycotina</taxon>
        <taxon>Sordariomycetes</taxon>
        <taxon>Hypocreomycetidae</taxon>
        <taxon>Hypocreales</taxon>
        <taxon>Ophiocordycipitaceae</taxon>
        <taxon>Ophiocordyceps</taxon>
    </lineage>
</organism>
<dbReference type="Proteomes" id="UP000226431">
    <property type="component" value="Unassembled WGS sequence"/>
</dbReference>
<sequence length="171" mass="18798">MPYRPKDPHRGLVFGSSSAECDIVIRDGDKSGTLSAFAYSAFAYLDGLIIARRYLKPENVIVQTRSPMHIKLVCFDDASAEMQTSPAPRDTWPREGDDATVLPGSDYEMADTASIILPEPPDNSGRRKRTRDNSTAMSRPSVRFRPTVDSGIDSRLMGYGVDRVAAKGSLQ</sequence>
<evidence type="ECO:0000313" key="3">
    <source>
        <dbReference type="Proteomes" id="UP000226431"/>
    </source>
</evidence>
<reference evidence="2 3" key="1">
    <citation type="submission" date="2017-06" db="EMBL/GenBank/DDBJ databases">
        <title>Ant-infecting Ophiocordyceps genomes reveal a high diversity of potential behavioral manipulation genes and a possible major role for enterotoxins.</title>
        <authorList>
            <person name="De Bekker C."/>
            <person name="Evans H.C."/>
            <person name="Brachmann A."/>
            <person name="Hughes D.P."/>
        </authorList>
    </citation>
    <scope>NUCLEOTIDE SEQUENCE [LARGE SCALE GENOMIC DNA]</scope>
    <source>
        <strain evidence="2 3">Map16</strain>
    </source>
</reference>
<name>A0A2C5YTC7_9HYPO</name>
<dbReference type="AlphaFoldDB" id="A0A2C5YTC7"/>
<dbReference type="EMBL" id="NJES01000394">
    <property type="protein sequence ID" value="PHH72775.1"/>
    <property type="molecule type" value="Genomic_DNA"/>
</dbReference>
<evidence type="ECO:0000313" key="2">
    <source>
        <dbReference type="EMBL" id="PHH72775.1"/>
    </source>
</evidence>
<protein>
    <recommendedName>
        <fullName evidence="4">Protein kinase domain-containing protein</fullName>
    </recommendedName>
</protein>
<gene>
    <name evidence="2" type="ORF">CDD80_4272</name>
</gene>